<accession>A0ABR7EXT6</accession>
<gene>
    <name evidence="7" type="ORF">H8S07_09690</name>
</gene>
<reference evidence="7 8" key="1">
    <citation type="submission" date="2020-08" db="EMBL/GenBank/DDBJ databases">
        <title>Genome public.</title>
        <authorList>
            <person name="Liu C."/>
            <person name="Sun Q."/>
        </authorList>
    </citation>
    <scope>NUCLEOTIDE SEQUENCE [LARGE SCALE GENOMIC DNA]</scope>
    <source>
        <strain evidence="7 8">NSJ-36</strain>
    </source>
</reference>
<dbReference type="GO" id="GO:0016787">
    <property type="term" value="F:hydrolase activity"/>
    <property type="evidence" value="ECO:0007669"/>
    <property type="project" value="UniProtKB-KW"/>
</dbReference>
<feature type="signal peptide" evidence="4">
    <location>
        <begin position="1"/>
        <end position="27"/>
    </location>
</feature>
<feature type="chain" id="PRO_5046814568" evidence="4">
    <location>
        <begin position="28"/>
        <end position="357"/>
    </location>
</feature>
<keyword evidence="1 4" id="KW-0732">Signal</keyword>
<dbReference type="Pfam" id="PF24568">
    <property type="entry name" value="CC_PcsB"/>
    <property type="match status" value="1"/>
</dbReference>
<organism evidence="7 8">
    <name type="scientific">Dorea hominis</name>
    <dbReference type="NCBI Taxonomy" id="2763040"/>
    <lineage>
        <taxon>Bacteria</taxon>
        <taxon>Bacillati</taxon>
        <taxon>Bacillota</taxon>
        <taxon>Clostridia</taxon>
        <taxon>Lachnospirales</taxon>
        <taxon>Lachnospiraceae</taxon>
        <taxon>Dorea</taxon>
    </lineage>
</organism>
<evidence type="ECO:0000256" key="3">
    <source>
        <dbReference type="SAM" id="MobiDB-lite"/>
    </source>
</evidence>
<proteinExistence type="predicted"/>
<dbReference type="InterPro" id="IPR057309">
    <property type="entry name" value="PcsB_CC"/>
</dbReference>
<evidence type="ECO:0000256" key="1">
    <source>
        <dbReference type="ARBA" id="ARBA00022729"/>
    </source>
</evidence>
<feature type="compositionally biased region" description="Polar residues" evidence="3">
    <location>
        <begin position="172"/>
        <end position="191"/>
    </location>
</feature>
<evidence type="ECO:0000259" key="6">
    <source>
        <dbReference type="Pfam" id="PF24568"/>
    </source>
</evidence>
<dbReference type="InterPro" id="IPR011105">
    <property type="entry name" value="Cell_wall_hydrolase_SleB"/>
</dbReference>
<comment type="caution">
    <text evidence="7">The sequence shown here is derived from an EMBL/GenBank/DDBJ whole genome shotgun (WGS) entry which is preliminary data.</text>
</comment>
<keyword evidence="8" id="KW-1185">Reference proteome</keyword>
<feature type="region of interest" description="Disordered" evidence="3">
    <location>
        <begin position="157"/>
        <end position="191"/>
    </location>
</feature>
<sequence length="357" mass="38658">MYIMNNRKKRVLLAATGLLCAVSIASAQTFVYAAPSTKDLEKKTSDLKDDLHSMNSDLASLSKKLDKTSGKIEKMSEQVEKAKLDLAAAKLNEEAQFKSMKERIKFMYEGGSVSLFEILLTSENMADFLNKAEYVSNISDYDRNMLDKFQTAREEVAKKESGLKKQQADLASMQSSLNEQKSNLSDKISNTSSKLSDYNAQLKKAKAAEEAMRTARNNDVSGNTGKQSSGNGGGTSNSGKKFNANTSDVALLAGILECEAGATYEGMLAVGTVIMNRVESSRFPNTISGVVYQSGQFAPTWNGALNRVLGRGPSSSAYSAAKAVLGGARHNKVRNCYFFWAAFTGHAGINVGGNVFW</sequence>
<feature type="compositionally biased region" description="Basic and acidic residues" evidence="3">
    <location>
        <begin position="157"/>
        <end position="167"/>
    </location>
</feature>
<evidence type="ECO:0000256" key="4">
    <source>
        <dbReference type="SAM" id="SignalP"/>
    </source>
</evidence>
<dbReference type="Proteomes" id="UP000647235">
    <property type="component" value="Unassembled WGS sequence"/>
</dbReference>
<evidence type="ECO:0000259" key="5">
    <source>
        <dbReference type="Pfam" id="PF07486"/>
    </source>
</evidence>
<feature type="domain" description="Peptidoglycan hydrolase PcsB coiled-coil" evidence="6">
    <location>
        <begin position="95"/>
        <end position="159"/>
    </location>
</feature>
<feature type="domain" description="Cell wall hydrolase SleB" evidence="5">
    <location>
        <begin position="262"/>
        <end position="344"/>
    </location>
</feature>
<feature type="coiled-coil region" evidence="2">
    <location>
        <begin position="58"/>
        <end position="92"/>
    </location>
</feature>
<protein>
    <submittedName>
        <fullName evidence="7">Cell wall hydrolase</fullName>
    </submittedName>
</protein>
<keyword evidence="2" id="KW-0175">Coiled coil</keyword>
<evidence type="ECO:0000256" key="2">
    <source>
        <dbReference type="SAM" id="Coils"/>
    </source>
</evidence>
<evidence type="ECO:0000313" key="8">
    <source>
        <dbReference type="Proteomes" id="UP000647235"/>
    </source>
</evidence>
<dbReference type="EMBL" id="JACOOY010000011">
    <property type="protein sequence ID" value="MBC5665539.1"/>
    <property type="molecule type" value="Genomic_DNA"/>
</dbReference>
<dbReference type="InterPro" id="IPR042047">
    <property type="entry name" value="SleB_dom1"/>
</dbReference>
<dbReference type="Pfam" id="PF07486">
    <property type="entry name" value="Hydrolase_2"/>
    <property type="match status" value="1"/>
</dbReference>
<name>A0ABR7EXT6_9FIRM</name>
<dbReference type="Gene3D" id="1.10.10.2520">
    <property type="entry name" value="Cell wall hydrolase SleB, domain 1"/>
    <property type="match status" value="1"/>
</dbReference>
<dbReference type="Gene3D" id="6.10.250.3150">
    <property type="match status" value="1"/>
</dbReference>
<evidence type="ECO:0000313" key="7">
    <source>
        <dbReference type="EMBL" id="MBC5665539.1"/>
    </source>
</evidence>
<feature type="region of interest" description="Disordered" evidence="3">
    <location>
        <begin position="206"/>
        <end position="240"/>
    </location>
</feature>
<keyword evidence="7" id="KW-0378">Hydrolase</keyword>